<gene>
    <name evidence="5" type="ORF">JJB74_09975</name>
</gene>
<keyword evidence="1" id="KW-0805">Transcription regulation</keyword>
<dbReference type="Pfam" id="PF00392">
    <property type="entry name" value="GntR"/>
    <property type="match status" value="1"/>
</dbReference>
<dbReference type="EMBL" id="JAEPBG010000003">
    <property type="protein sequence ID" value="MBK4734933.1"/>
    <property type="molecule type" value="Genomic_DNA"/>
</dbReference>
<protein>
    <submittedName>
        <fullName evidence="5">GntR family transcriptional regulator</fullName>
    </submittedName>
</protein>
<evidence type="ECO:0000256" key="1">
    <source>
        <dbReference type="ARBA" id="ARBA00023015"/>
    </source>
</evidence>
<dbReference type="SUPFAM" id="SSF46785">
    <property type="entry name" value="Winged helix' DNA-binding domain"/>
    <property type="match status" value="1"/>
</dbReference>
<accession>A0A934T050</accession>
<sequence>MRRPITLAHEDAHQAARAHVEDRMYAALYAAIMEHRLHAGAKLTEQGLADIYGAARYNVRRVLMRLASDGLIDLKRNRGARIAKPGAKEASDMFELRQTLEGALIAKVARFAQELDFLRLRELIAREREAYMGGDRPRWIRLSADFHIELARLAGNMLVVDTLRRLVSRTTLMISTADSQQPCSFDEHAAIVDALAARNVDGARAAMARHLERCACRMLRPQHEAFDLRTALGQPDAHSNEPELNIKD</sequence>
<proteinExistence type="predicted"/>
<dbReference type="PANTHER" id="PTHR43537">
    <property type="entry name" value="TRANSCRIPTIONAL REGULATOR, GNTR FAMILY"/>
    <property type="match status" value="1"/>
</dbReference>
<dbReference type="Proteomes" id="UP000622890">
    <property type="component" value="Unassembled WGS sequence"/>
</dbReference>
<dbReference type="AlphaFoldDB" id="A0A934T050"/>
<dbReference type="GO" id="GO:0003700">
    <property type="term" value="F:DNA-binding transcription factor activity"/>
    <property type="evidence" value="ECO:0007669"/>
    <property type="project" value="InterPro"/>
</dbReference>
<feature type="domain" description="HTH gntR-type" evidence="4">
    <location>
        <begin position="18"/>
        <end position="85"/>
    </location>
</feature>
<dbReference type="InterPro" id="IPR008920">
    <property type="entry name" value="TF_FadR/GntR_C"/>
</dbReference>
<reference evidence="5" key="1">
    <citation type="submission" date="2021-01" db="EMBL/GenBank/DDBJ databases">
        <title>Genome sequence of strain Noviherbaspirillum sp. DKR-6.</title>
        <authorList>
            <person name="Chaudhary D.K."/>
        </authorList>
    </citation>
    <scope>NUCLEOTIDE SEQUENCE</scope>
    <source>
        <strain evidence="5">DKR-6</strain>
    </source>
</reference>
<dbReference type="RefSeq" id="WP_200591700.1">
    <property type="nucleotide sequence ID" value="NZ_JAEPBG010000003.1"/>
</dbReference>
<evidence type="ECO:0000256" key="2">
    <source>
        <dbReference type="ARBA" id="ARBA00023125"/>
    </source>
</evidence>
<dbReference type="SMART" id="SM00895">
    <property type="entry name" value="FCD"/>
    <property type="match status" value="1"/>
</dbReference>
<dbReference type="InterPro" id="IPR036388">
    <property type="entry name" value="WH-like_DNA-bd_sf"/>
</dbReference>
<keyword evidence="3" id="KW-0804">Transcription</keyword>
<name>A0A934T050_9BURK</name>
<evidence type="ECO:0000313" key="5">
    <source>
        <dbReference type="EMBL" id="MBK4734933.1"/>
    </source>
</evidence>
<organism evidence="5 6">
    <name type="scientific">Noviherbaspirillum pedocola</name>
    <dbReference type="NCBI Taxonomy" id="2801341"/>
    <lineage>
        <taxon>Bacteria</taxon>
        <taxon>Pseudomonadati</taxon>
        <taxon>Pseudomonadota</taxon>
        <taxon>Betaproteobacteria</taxon>
        <taxon>Burkholderiales</taxon>
        <taxon>Oxalobacteraceae</taxon>
        <taxon>Noviherbaspirillum</taxon>
    </lineage>
</organism>
<dbReference type="Gene3D" id="1.10.10.10">
    <property type="entry name" value="Winged helix-like DNA-binding domain superfamily/Winged helix DNA-binding domain"/>
    <property type="match status" value="1"/>
</dbReference>
<dbReference type="PANTHER" id="PTHR43537:SF53">
    <property type="entry name" value="HTH-TYPE TRANSCRIPTIONAL REPRESSOR NANR"/>
    <property type="match status" value="1"/>
</dbReference>
<evidence type="ECO:0000256" key="3">
    <source>
        <dbReference type="ARBA" id="ARBA00023163"/>
    </source>
</evidence>
<dbReference type="PROSITE" id="PS50949">
    <property type="entry name" value="HTH_GNTR"/>
    <property type="match status" value="1"/>
</dbReference>
<evidence type="ECO:0000259" key="4">
    <source>
        <dbReference type="PROSITE" id="PS50949"/>
    </source>
</evidence>
<evidence type="ECO:0000313" key="6">
    <source>
        <dbReference type="Proteomes" id="UP000622890"/>
    </source>
</evidence>
<keyword evidence="2" id="KW-0238">DNA-binding</keyword>
<dbReference type="GO" id="GO:0003677">
    <property type="term" value="F:DNA binding"/>
    <property type="evidence" value="ECO:0007669"/>
    <property type="project" value="UniProtKB-KW"/>
</dbReference>
<keyword evidence="6" id="KW-1185">Reference proteome</keyword>
<dbReference type="InterPro" id="IPR011711">
    <property type="entry name" value="GntR_C"/>
</dbReference>
<dbReference type="Gene3D" id="1.20.120.530">
    <property type="entry name" value="GntR ligand-binding domain-like"/>
    <property type="match status" value="1"/>
</dbReference>
<comment type="caution">
    <text evidence="5">The sequence shown here is derived from an EMBL/GenBank/DDBJ whole genome shotgun (WGS) entry which is preliminary data.</text>
</comment>
<dbReference type="SUPFAM" id="SSF48008">
    <property type="entry name" value="GntR ligand-binding domain-like"/>
    <property type="match status" value="1"/>
</dbReference>
<dbReference type="InterPro" id="IPR036390">
    <property type="entry name" value="WH_DNA-bd_sf"/>
</dbReference>
<dbReference type="Pfam" id="PF07729">
    <property type="entry name" value="FCD"/>
    <property type="match status" value="1"/>
</dbReference>
<dbReference type="InterPro" id="IPR000524">
    <property type="entry name" value="Tscrpt_reg_HTH_GntR"/>
</dbReference>